<dbReference type="Proteomes" id="UP000248553">
    <property type="component" value="Unassembled WGS sequence"/>
</dbReference>
<keyword evidence="2" id="KW-1185">Reference proteome</keyword>
<dbReference type="InterPro" id="IPR006311">
    <property type="entry name" value="TAT_signal"/>
</dbReference>
<proteinExistence type="predicted"/>
<dbReference type="Pfam" id="PF13668">
    <property type="entry name" value="Ferritin_2"/>
    <property type="match status" value="1"/>
</dbReference>
<dbReference type="RefSeq" id="WP_111478345.1">
    <property type="nucleotide sequence ID" value="NZ_QHKM01000003.1"/>
</dbReference>
<dbReference type="EMBL" id="QHKM01000003">
    <property type="protein sequence ID" value="RAK66924.1"/>
    <property type="molecule type" value="Genomic_DNA"/>
</dbReference>
<dbReference type="PROSITE" id="PS51318">
    <property type="entry name" value="TAT"/>
    <property type="match status" value="1"/>
</dbReference>
<accession>A0A328BLW0</accession>
<evidence type="ECO:0000313" key="2">
    <source>
        <dbReference type="Proteomes" id="UP000248553"/>
    </source>
</evidence>
<dbReference type="InterPro" id="IPR019546">
    <property type="entry name" value="TAT_signal_bac_arc"/>
</dbReference>
<gene>
    <name evidence="1" type="ORF">DLM85_12010</name>
</gene>
<name>A0A328BLW0_9BACT</name>
<dbReference type="AlphaFoldDB" id="A0A328BLW0"/>
<sequence>MATPHQSPAPDEVGFGSQLLQSVNRRSFLRYSGMTAAAVGLVLAGCDDDDNGGSTPTSVNLGSGNVGVLNYAYALEQLEAAFYAQVVATPYTGITADETAALRAIARHEAIHRDFFKAAITAVAPTGIIGNLTPNFTGFNFADKGSVLSLARTFEDLGVAAYNGAGRLIDTSTPAGLTYLVLAGKIVSVEARHAAQIREFLQAGSFANDVVNALGLDRALTPTEVLAQAQPFITETINGSNLPS</sequence>
<protein>
    <submittedName>
        <fullName evidence="1">Ferritin-like domain-containing protein</fullName>
    </submittedName>
</protein>
<dbReference type="NCBIfam" id="TIGR01409">
    <property type="entry name" value="TAT_signal_seq"/>
    <property type="match status" value="1"/>
</dbReference>
<dbReference type="InterPro" id="IPR009078">
    <property type="entry name" value="Ferritin-like_SF"/>
</dbReference>
<dbReference type="SUPFAM" id="SSF47240">
    <property type="entry name" value="Ferritin-like"/>
    <property type="match status" value="1"/>
</dbReference>
<dbReference type="OrthoDB" id="954262at2"/>
<organism evidence="1 2">
    <name type="scientific">Hymenobacter edaphi</name>
    <dbReference type="NCBI Taxonomy" id="2211146"/>
    <lineage>
        <taxon>Bacteria</taxon>
        <taxon>Pseudomonadati</taxon>
        <taxon>Bacteroidota</taxon>
        <taxon>Cytophagia</taxon>
        <taxon>Cytophagales</taxon>
        <taxon>Hymenobacteraceae</taxon>
        <taxon>Hymenobacter</taxon>
    </lineage>
</organism>
<comment type="caution">
    <text evidence="1">The sequence shown here is derived from an EMBL/GenBank/DDBJ whole genome shotgun (WGS) entry which is preliminary data.</text>
</comment>
<dbReference type="CDD" id="cd00657">
    <property type="entry name" value="Ferritin_like"/>
    <property type="match status" value="1"/>
</dbReference>
<evidence type="ECO:0000313" key="1">
    <source>
        <dbReference type="EMBL" id="RAK66924.1"/>
    </source>
</evidence>
<reference evidence="2" key="1">
    <citation type="submission" date="2018-05" db="EMBL/GenBank/DDBJ databases">
        <authorList>
            <person name="Nie L."/>
        </authorList>
    </citation>
    <scope>NUCLEOTIDE SEQUENCE [LARGE SCALE GENOMIC DNA]</scope>
    <source>
        <strain evidence="2">NL</strain>
    </source>
</reference>